<comment type="function">
    <text evidence="11">Catalyzes the specific phosphorylation of the 3-hydroxyl group of shikimic acid using ATP as a cosubstrate.</text>
</comment>
<dbReference type="PANTHER" id="PTHR21087">
    <property type="entry name" value="SHIKIMATE KINASE"/>
    <property type="match status" value="1"/>
</dbReference>
<feature type="binding site" evidence="11">
    <location>
        <position position="46"/>
    </location>
    <ligand>
        <name>substrate</name>
    </ligand>
</feature>
<accession>A0A931CST7</accession>
<gene>
    <name evidence="11" type="primary">aroK</name>
    <name evidence="12" type="ORF">IV500_19725</name>
</gene>
<feature type="binding site" evidence="11">
    <location>
        <position position="94"/>
    </location>
    <ligand>
        <name>substrate</name>
    </ligand>
</feature>
<protein>
    <recommendedName>
        <fullName evidence="3 11">Shikimate kinase</fullName>
        <shortName evidence="11">SK</shortName>
        <ecNumber evidence="3 11">2.7.1.71</ecNumber>
    </recommendedName>
</protein>
<feature type="binding site" evidence="11">
    <location>
        <position position="149"/>
    </location>
    <ligand>
        <name>substrate</name>
    </ligand>
</feature>
<keyword evidence="4 11" id="KW-0028">Amino-acid biosynthesis</keyword>
<evidence type="ECO:0000256" key="10">
    <source>
        <dbReference type="ARBA" id="ARBA00048567"/>
    </source>
</evidence>
<keyword evidence="8 11" id="KW-0067">ATP-binding</keyword>
<keyword evidence="11" id="KW-0963">Cytoplasm</keyword>
<comment type="caution">
    <text evidence="11">Lacks conserved residue(s) required for the propagation of feature annotation.</text>
</comment>
<evidence type="ECO:0000256" key="1">
    <source>
        <dbReference type="ARBA" id="ARBA00004842"/>
    </source>
</evidence>
<keyword evidence="5 11" id="KW-0808">Transferase</keyword>
<dbReference type="Proteomes" id="UP000655366">
    <property type="component" value="Unassembled WGS sequence"/>
</dbReference>
<dbReference type="EC" id="2.7.1.71" evidence="3 11"/>
<evidence type="ECO:0000256" key="3">
    <source>
        <dbReference type="ARBA" id="ARBA00012154"/>
    </source>
</evidence>
<sequence length="182" mass="19345">MPARGTQGGGFVPPRTLVLIGPMAVGKSAIGQELAKSLALEFVDTDQKIVQKYGSIAEIFAGRGENFFRRIEAKVIADALAAGTHRPVVMSLGGGAVLDAGTAQLLADATVIHLDADLETVRGRILRGSGRPLLAEDPVERWRQLALARGPVYRALADVTLDVRTGTVDVLVRELIALLRQS</sequence>
<dbReference type="GO" id="GO:0005524">
    <property type="term" value="F:ATP binding"/>
    <property type="evidence" value="ECO:0007669"/>
    <property type="project" value="UniProtKB-UniRule"/>
</dbReference>
<dbReference type="CDD" id="cd00464">
    <property type="entry name" value="SK"/>
    <property type="match status" value="1"/>
</dbReference>
<dbReference type="AlphaFoldDB" id="A0A931CST7"/>
<dbReference type="PROSITE" id="PS01128">
    <property type="entry name" value="SHIKIMATE_KINASE"/>
    <property type="match status" value="1"/>
</dbReference>
<comment type="subcellular location">
    <subcellularLocation>
        <location evidence="11">Cytoplasm</location>
    </subcellularLocation>
</comment>
<evidence type="ECO:0000256" key="9">
    <source>
        <dbReference type="ARBA" id="ARBA00023141"/>
    </source>
</evidence>
<evidence type="ECO:0000256" key="7">
    <source>
        <dbReference type="ARBA" id="ARBA00022777"/>
    </source>
</evidence>
<name>A0A931CST7_9MICC</name>
<feature type="binding site" evidence="11">
    <location>
        <begin position="24"/>
        <end position="29"/>
    </location>
    <ligand>
        <name>ATP</name>
        <dbReference type="ChEBI" id="CHEBI:30616"/>
    </ligand>
</feature>
<reference evidence="12 13" key="1">
    <citation type="submission" date="2020-11" db="EMBL/GenBank/DDBJ databases">
        <title>Arthrobacter antarcticus sp. nov., isolated from Antarctic Soil.</title>
        <authorList>
            <person name="Li J."/>
        </authorList>
    </citation>
    <scope>NUCLEOTIDE SEQUENCE [LARGE SCALE GENOMIC DNA]</scope>
    <source>
        <strain evidence="12 13">Z1-20</strain>
    </source>
</reference>
<dbReference type="GO" id="GO:0000287">
    <property type="term" value="F:magnesium ion binding"/>
    <property type="evidence" value="ECO:0007669"/>
    <property type="project" value="UniProtKB-UniRule"/>
</dbReference>
<evidence type="ECO:0000256" key="5">
    <source>
        <dbReference type="ARBA" id="ARBA00022679"/>
    </source>
</evidence>
<keyword evidence="9 11" id="KW-0057">Aromatic amino acid biosynthesis</keyword>
<dbReference type="RefSeq" id="WP_196398552.1">
    <property type="nucleotide sequence ID" value="NZ_JADNYM010000034.1"/>
</dbReference>
<proteinExistence type="inferred from homology"/>
<evidence type="ECO:0000256" key="4">
    <source>
        <dbReference type="ARBA" id="ARBA00022605"/>
    </source>
</evidence>
<evidence type="ECO:0000256" key="2">
    <source>
        <dbReference type="ARBA" id="ARBA00006997"/>
    </source>
</evidence>
<dbReference type="GO" id="GO:0009423">
    <property type="term" value="P:chorismate biosynthetic process"/>
    <property type="evidence" value="ECO:0007669"/>
    <property type="project" value="UniProtKB-UniRule"/>
</dbReference>
<keyword evidence="11" id="KW-0479">Metal-binding</keyword>
<feature type="binding site" evidence="11">
    <location>
        <position position="131"/>
    </location>
    <ligand>
        <name>ATP</name>
        <dbReference type="ChEBI" id="CHEBI:30616"/>
    </ligand>
</feature>
<comment type="caution">
    <text evidence="12">The sequence shown here is derived from an EMBL/GenBank/DDBJ whole genome shotgun (WGS) entry which is preliminary data.</text>
</comment>
<keyword evidence="13" id="KW-1185">Reference proteome</keyword>
<keyword evidence="7 11" id="KW-0418">Kinase</keyword>
<dbReference type="InterPro" id="IPR023000">
    <property type="entry name" value="Shikimate_kinase_CS"/>
</dbReference>
<feature type="binding site" evidence="11">
    <location>
        <position position="28"/>
    </location>
    <ligand>
        <name>Mg(2+)</name>
        <dbReference type="ChEBI" id="CHEBI:18420"/>
    </ligand>
</feature>
<evidence type="ECO:0000313" key="13">
    <source>
        <dbReference type="Proteomes" id="UP000655366"/>
    </source>
</evidence>
<evidence type="ECO:0000256" key="8">
    <source>
        <dbReference type="ARBA" id="ARBA00022840"/>
    </source>
</evidence>
<dbReference type="Gene3D" id="3.40.50.300">
    <property type="entry name" value="P-loop containing nucleotide triphosphate hydrolases"/>
    <property type="match status" value="1"/>
</dbReference>
<dbReference type="InterPro" id="IPR027417">
    <property type="entry name" value="P-loop_NTPase"/>
</dbReference>
<dbReference type="GO" id="GO:0009073">
    <property type="term" value="P:aromatic amino acid family biosynthetic process"/>
    <property type="evidence" value="ECO:0007669"/>
    <property type="project" value="UniProtKB-KW"/>
</dbReference>
<comment type="catalytic activity">
    <reaction evidence="10 11">
        <text>shikimate + ATP = 3-phosphoshikimate + ADP + H(+)</text>
        <dbReference type="Rhea" id="RHEA:13121"/>
        <dbReference type="ChEBI" id="CHEBI:15378"/>
        <dbReference type="ChEBI" id="CHEBI:30616"/>
        <dbReference type="ChEBI" id="CHEBI:36208"/>
        <dbReference type="ChEBI" id="CHEBI:145989"/>
        <dbReference type="ChEBI" id="CHEBI:456216"/>
        <dbReference type="EC" id="2.7.1.71"/>
    </reaction>
</comment>
<dbReference type="InterPro" id="IPR000623">
    <property type="entry name" value="Shikimate_kinase/TSH1"/>
</dbReference>
<keyword evidence="6 11" id="KW-0547">Nucleotide-binding</keyword>
<comment type="pathway">
    <text evidence="1 11">Metabolic intermediate biosynthesis; chorismate biosynthesis; chorismate from D-erythrose 4-phosphate and phosphoenolpyruvate: step 5/7.</text>
</comment>
<evidence type="ECO:0000256" key="11">
    <source>
        <dbReference type="HAMAP-Rule" id="MF_00109"/>
    </source>
</evidence>
<comment type="cofactor">
    <cofactor evidence="11">
        <name>Mg(2+)</name>
        <dbReference type="ChEBI" id="CHEBI:18420"/>
    </cofactor>
    <text evidence="11">Binds 1 Mg(2+) ion per subunit.</text>
</comment>
<comment type="subunit">
    <text evidence="11">Monomer.</text>
</comment>
<evidence type="ECO:0000256" key="6">
    <source>
        <dbReference type="ARBA" id="ARBA00022741"/>
    </source>
</evidence>
<dbReference type="HAMAP" id="MF_00109">
    <property type="entry name" value="Shikimate_kinase"/>
    <property type="match status" value="1"/>
</dbReference>
<evidence type="ECO:0000313" key="12">
    <source>
        <dbReference type="EMBL" id="MBG0741591.1"/>
    </source>
</evidence>
<dbReference type="PRINTS" id="PR01100">
    <property type="entry name" value="SHIKIMTKNASE"/>
</dbReference>
<keyword evidence="11" id="KW-0460">Magnesium</keyword>
<dbReference type="PANTHER" id="PTHR21087:SF16">
    <property type="entry name" value="SHIKIMATE KINASE 1, CHLOROPLASTIC"/>
    <property type="match status" value="1"/>
</dbReference>
<dbReference type="GO" id="GO:0008652">
    <property type="term" value="P:amino acid biosynthetic process"/>
    <property type="evidence" value="ECO:0007669"/>
    <property type="project" value="UniProtKB-KW"/>
</dbReference>
<dbReference type="GO" id="GO:0004765">
    <property type="term" value="F:shikimate kinase activity"/>
    <property type="evidence" value="ECO:0007669"/>
    <property type="project" value="UniProtKB-UniRule"/>
</dbReference>
<dbReference type="Pfam" id="PF01202">
    <property type="entry name" value="SKI"/>
    <property type="match status" value="1"/>
</dbReference>
<dbReference type="GO" id="GO:0005829">
    <property type="term" value="C:cytosol"/>
    <property type="evidence" value="ECO:0007669"/>
    <property type="project" value="TreeGrafter"/>
</dbReference>
<comment type="similarity">
    <text evidence="2 11">Belongs to the shikimate kinase family.</text>
</comment>
<dbReference type="SUPFAM" id="SSF52540">
    <property type="entry name" value="P-loop containing nucleoside triphosphate hydrolases"/>
    <property type="match status" value="1"/>
</dbReference>
<dbReference type="InterPro" id="IPR031322">
    <property type="entry name" value="Shikimate/glucono_kinase"/>
</dbReference>
<organism evidence="12 13">
    <name type="scientific">Arthrobacter terrae</name>
    <dbReference type="NCBI Taxonomy" id="2935737"/>
    <lineage>
        <taxon>Bacteria</taxon>
        <taxon>Bacillati</taxon>
        <taxon>Actinomycetota</taxon>
        <taxon>Actinomycetes</taxon>
        <taxon>Micrococcales</taxon>
        <taxon>Micrococcaceae</taxon>
        <taxon>Arthrobacter</taxon>
    </lineage>
</organism>
<feature type="binding site" evidence="11">
    <location>
        <position position="69"/>
    </location>
    <ligand>
        <name>substrate</name>
    </ligand>
</feature>
<dbReference type="EMBL" id="JADNYM010000034">
    <property type="protein sequence ID" value="MBG0741591.1"/>
    <property type="molecule type" value="Genomic_DNA"/>
</dbReference>